<evidence type="ECO:0000313" key="3">
    <source>
        <dbReference type="Proteomes" id="UP000282312"/>
    </source>
</evidence>
<gene>
    <name evidence="2" type="ORF">DLJ59_33195</name>
</gene>
<dbReference type="InterPro" id="IPR005835">
    <property type="entry name" value="NTP_transferase_dom"/>
</dbReference>
<dbReference type="Gene3D" id="3.90.550.10">
    <property type="entry name" value="Spore Coat Polysaccharide Biosynthesis Protein SpsA, Chain A"/>
    <property type="match status" value="1"/>
</dbReference>
<dbReference type="InterPro" id="IPR050486">
    <property type="entry name" value="Mannose-1P_guanyltransferase"/>
</dbReference>
<organism evidence="2 3">
    <name type="scientific">Micromonospora inaquosa</name>
    <dbReference type="NCBI Taxonomy" id="2203716"/>
    <lineage>
        <taxon>Bacteria</taxon>
        <taxon>Bacillati</taxon>
        <taxon>Actinomycetota</taxon>
        <taxon>Actinomycetes</taxon>
        <taxon>Micromonosporales</taxon>
        <taxon>Micromonosporaceae</taxon>
        <taxon>Micromonospora</taxon>
    </lineage>
</organism>
<keyword evidence="3" id="KW-1185">Reference proteome</keyword>
<reference evidence="2 3" key="1">
    <citation type="submission" date="2018-05" db="EMBL/GenBank/DDBJ databases">
        <title>Micromonospora from Atacama Desert.</title>
        <authorList>
            <person name="Carro L."/>
            <person name="Goodfellow M."/>
            <person name="Klenk H.-P."/>
        </authorList>
    </citation>
    <scope>NUCLEOTIDE SEQUENCE [LARGE SCALE GENOMIC DNA]</scope>
    <source>
        <strain evidence="2 3">LB39</strain>
    </source>
</reference>
<accession>A0A3N9W390</accession>
<dbReference type="PANTHER" id="PTHR22572">
    <property type="entry name" value="SUGAR-1-PHOSPHATE GUANYL TRANSFERASE"/>
    <property type="match status" value="1"/>
</dbReference>
<feature type="domain" description="Nucleotidyl transferase" evidence="1">
    <location>
        <begin position="3"/>
        <end position="224"/>
    </location>
</feature>
<dbReference type="CDD" id="cd04181">
    <property type="entry name" value="NTP_transferase"/>
    <property type="match status" value="1"/>
</dbReference>
<dbReference type="InterPro" id="IPR029044">
    <property type="entry name" value="Nucleotide-diphossugar_trans"/>
</dbReference>
<evidence type="ECO:0000259" key="1">
    <source>
        <dbReference type="Pfam" id="PF00483"/>
    </source>
</evidence>
<dbReference type="Proteomes" id="UP000282312">
    <property type="component" value="Unassembled WGS sequence"/>
</dbReference>
<comment type="caution">
    <text evidence="2">The sequence shown here is derived from an EMBL/GenBank/DDBJ whole genome shotgun (WGS) entry which is preliminary data.</text>
</comment>
<sequence>MRAIILAGGRGTRLRPFTTSFPKPLMPVGDIPILEILLRQLKAHGVTDVTLLTGHLAYLLEGYFEDGGKLGLRIDYVREEQPLGTAGPLRQLAGSLVDDFFVMNGDLLTDLDFTALMAHHRGSGAPVTISVYTRSEKIELGILKIDESGDVIGYDEKPTLNLDVSMGAYAMSPKALEKIPAGAYDMPQLILDQLSTTGRVASWRHRGFWLDIGRVDDYSLANKMFAENPTGFLPPN</sequence>
<dbReference type="Pfam" id="PF00483">
    <property type="entry name" value="NTP_transferase"/>
    <property type="match status" value="1"/>
</dbReference>
<proteinExistence type="predicted"/>
<dbReference type="SUPFAM" id="SSF53448">
    <property type="entry name" value="Nucleotide-diphospho-sugar transferases"/>
    <property type="match status" value="1"/>
</dbReference>
<dbReference type="RefSeq" id="WP_124778056.1">
    <property type="nucleotide sequence ID" value="NZ_QGSZ01000364.1"/>
</dbReference>
<evidence type="ECO:0000313" key="2">
    <source>
        <dbReference type="EMBL" id="RQW95280.1"/>
    </source>
</evidence>
<dbReference type="OrthoDB" id="9801810at2"/>
<protein>
    <submittedName>
        <fullName evidence="2">Nucleoside-diphosphate-sugar pyrophosphorylase</fullName>
    </submittedName>
</protein>
<name>A0A3N9W390_9ACTN</name>
<dbReference type="EMBL" id="QGSZ01000364">
    <property type="protein sequence ID" value="RQW95280.1"/>
    <property type="molecule type" value="Genomic_DNA"/>
</dbReference>
<dbReference type="AlphaFoldDB" id="A0A3N9W390"/>